<evidence type="ECO:0000313" key="3">
    <source>
        <dbReference type="Proteomes" id="UP001201980"/>
    </source>
</evidence>
<feature type="compositionally biased region" description="Low complexity" evidence="1">
    <location>
        <begin position="160"/>
        <end position="171"/>
    </location>
</feature>
<feature type="compositionally biased region" description="Acidic residues" evidence="1">
    <location>
        <begin position="270"/>
        <end position="280"/>
    </location>
</feature>
<evidence type="ECO:0000313" key="2">
    <source>
        <dbReference type="EMBL" id="KAJ2902369.1"/>
    </source>
</evidence>
<evidence type="ECO:0000256" key="1">
    <source>
        <dbReference type="SAM" id="MobiDB-lite"/>
    </source>
</evidence>
<proteinExistence type="predicted"/>
<sequence>MPAINKNWNDRADKDLFFTILSVKNIGIISGGEWTIIGNHMRSLGYGFTNEGCRQHFQGLRRAQNKADTNGASKTTATTATTTTTTTTDDPNPRNIDPNVNPITRRPGPGRGRPRKQLPVPIAGLNPNQPGQPQQLSPQQPPLEFHQPDGVQQTPPPPQLQAHVPPAQQTPVPVPVIPASAPPSAPVPAQEELKFEATHDQEGGDAGDAGDAGGIDDMGNDADMRDASVAGDRSGAAGSGEANEELDIEDEEGDQEEQQVAKRPRLESQTELEESNDQQMDDVVLALTGHNSTEVGNYGGADFGYGEA</sequence>
<feature type="compositionally biased region" description="Low complexity" evidence="1">
    <location>
        <begin position="75"/>
        <end position="88"/>
    </location>
</feature>
<feature type="compositionally biased region" description="Gly residues" evidence="1">
    <location>
        <begin position="204"/>
        <end position="213"/>
    </location>
</feature>
<reference evidence="2" key="1">
    <citation type="submission" date="2022-07" db="EMBL/GenBank/DDBJ databases">
        <title>Draft genome sequence of Zalerion maritima ATCC 34329, a (micro)plastics degrading marine fungus.</title>
        <authorList>
            <person name="Paco A."/>
            <person name="Goncalves M.F.M."/>
            <person name="Rocha-Santos T.A.P."/>
            <person name="Alves A."/>
        </authorList>
    </citation>
    <scope>NUCLEOTIDE SEQUENCE</scope>
    <source>
        <strain evidence="2">ATCC 34329</strain>
    </source>
</reference>
<organism evidence="2 3">
    <name type="scientific">Zalerion maritima</name>
    <dbReference type="NCBI Taxonomy" id="339359"/>
    <lineage>
        <taxon>Eukaryota</taxon>
        <taxon>Fungi</taxon>
        <taxon>Dikarya</taxon>
        <taxon>Ascomycota</taxon>
        <taxon>Pezizomycotina</taxon>
        <taxon>Sordariomycetes</taxon>
        <taxon>Lulworthiomycetidae</taxon>
        <taxon>Lulworthiales</taxon>
        <taxon>Lulworthiaceae</taxon>
        <taxon>Zalerion</taxon>
    </lineage>
</organism>
<protein>
    <submittedName>
        <fullName evidence="2">Actin cytoskeleton-regulatory complex protein PAN1-like protein 1</fullName>
    </submittedName>
</protein>
<feature type="compositionally biased region" description="Pro residues" evidence="1">
    <location>
        <begin position="172"/>
        <end position="186"/>
    </location>
</feature>
<feature type="compositionally biased region" description="Low complexity" evidence="1">
    <location>
        <begin position="124"/>
        <end position="138"/>
    </location>
</feature>
<accession>A0AAD5RSB6</accession>
<comment type="caution">
    <text evidence="2">The sequence shown here is derived from an EMBL/GenBank/DDBJ whole genome shotgun (WGS) entry which is preliminary data.</text>
</comment>
<name>A0AAD5RSB6_9PEZI</name>
<keyword evidence="3" id="KW-1185">Reference proteome</keyword>
<dbReference type="Proteomes" id="UP001201980">
    <property type="component" value="Unassembled WGS sequence"/>
</dbReference>
<feature type="compositionally biased region" description="Acidic residues" evidence="1">
    <location>
        <begin position="242"/>
        <end position="257"/>
    </location>
</feature>
<feature type="compositionally biased region" description="Basic and acidic residues" evidence="1">
    <location>
        <begin position="191"/>
        <end position="202"/>
    </location>
</feature>
<gene>
    <name evidence="2" type="ORF">MKZ38_000686</name>
</gene>
<dbReference type="AlphaFoldDB" id="A0AAD5RSB6"/>
<dbReference type="EMBL" id="JAKWBI020000115">
    <property type="protein sequence ID" value="KAJ2902369.1"/>
    <property type="molecule type" value="Genomic_DNA"/>
</dbReference>
<feature type="region of interest" description="Disordered" evidence="1">
    <location>
        <begin position="61"/>
        <end position="281"/>
    </location>
</feature>